<reference evidence="3" key="1">
    <citation type="submission" date="2020-05" db="EMBL/GenBank/DDBJ databases">
        <authorList>
            <person name="Chiriac C."/>
            <person name="Salcher M."/>
            <person name="Ghai R."/>
            <person name="Kavagutti S V."/>
        </authorList>
    </citation>
    <scope>NUCLEOTIDE SEQUENCE</scope>
</reference>
<dbReference type="Gene3D" id="1.10.287.1490">
    <property type="match status" value="1"/>
</dbReference>
<evidence type="ECO:0000313" key="4">
    <source>
        <dbReference type="EMBL" id="CAB4604320.1"/>
    </source>
</evidence>
<evidence type="ECO:0000313" key="3">
    <source>
        <dbReference type="EMBL" id="CAB4537427.1"/>
    </source>
</evidence>
<dbReference type="EMBL" id="CAEZSN010000023">
    <property type="protein sequence ID" value="CAB4537427.1"/>
    <property type="molecule type" value="Genomic_DNA"/>
</dbReference>
<gene>
    <name evidence="3" type="ORF">UFOPK1433_00316</name>
    <name evidence="4" type="ORF">UFOPK1843_00394</name>
</gene>
<evidence type="ECO:0000259" key="2">
    <source>
        <dbReference type="Pfam" id="PF24481"/>
    </source>
</evidence>
<sequence>MITASKKQQTLVLRLSEFDFQIKRTSLTLKGAEQNASVEALRSESLEQSEKLLEANSNLERLQDDLKKVLADIEMADTRIQQDQGKAKAVSSERELKAVESELVSLQNRKSMLEDTELSLLEQLEAAEKLVSDISQVRATLSIRLEQELAKSAGESKSLTAAISELSQKRDAIVAELEPALFATYQHKAQRGVPVGQTLGRDCSACRLAINGVEFDAMMALPEDSLPTCPNCDAFIIR</sequence>
<organism evidence="3">
    <name type="scientific">freshwater metagenome</name>
    <dbReference type="NCBI Taxonomy" id="449393"/>
    <lineage>
        <taxon>unclassified sequences</taxon>
        <taxon>metagenomes</taxon>
        <taxon>ecological metagenomes</taxon>
    </lineage>
</organism>
<dbReference type="InterPro" id="IPR056003">
    <property type="entry name" value="CT398_CC_hairpin"/>
</dbReference>
<dbReference type="Pfam" id="PF24481">
    <property type="entry name" value="CT398_CC"/>
    <property type="match status" value="1"/>
</dbReference>
<keyword evidence="1" id="KW-0175">Coiled coil</keyword>
<accession>A0A6J6BFJ3</accession>
<feature type="coiled-coil region" evidence="1">
    <location>
        <begin position="45"/>
        <end position="116"/>
    </location>
</feature>
<feature type="domain" description="CT398-like coiled coil hairpin" evidence="2">
    <location>
        <begin position="15"/>
        <end position="188"/>
    </location>
</feature>
<dbReference type="AlphaFoldDB" id="A0A6J6BFJ3"/>
<name>A0A6J6BFJ3_9ZZZZ</name>
<protein>
    <submittedName>
        <fullName evidence="3">Unannotated protein</fullName>
    </submittedName>
</protein>
<dbReference type="EMBL" id="CAEZUR010000022">
    <property type="protein sequence ID" value="CAB4604320.1"/>
    <property type="molecule type" value="Genomic_DNA"/>
</dbReference>
<proteinExistence type="predicted"/>
<evidence type="ECO:0000256" key="1">
    <source>
        <dbReference type="SAM" id="Coils"/>
    </source>
</evidence>